<evidence type="ECO:0000256" key="10">
    <source>
        <dbReference type="ARBA" id="ARBA00023012"/>
    </source>
</evidence>
<comment type="subcellular location">
    <subcellularLocation>
        <location evidence="1">Cell membrane</location>
        <topology evidence="1">Multi-pass membrane protein</topology>
    </subcellularLocation>
</comment>
<evidence type="ECO:0000313" key="15">
    <source>
        <dbReference type="Proteomes" id="UP000183255"/>
    </source>
</evidence>
<gene>
    <name evidence="14" type="ORF">SAMN05421804_101688</name>
</gene>
<dbReference type="GO" id="GO:0000155">
    <property type="term" value="F:phosphorelay sensor kinase activity"/>
    <property type="evidence" value="ECO:0007669"/>
    <property type="project" value="InterPro"/>
</dbReference>
<dbReference type="Proteomes" id="UP000183255">
    <property type="component" value="Unassembled WGS sequence"/>
</dbReference>
<evidence type="ECO:0000256" key="4">
    <source>
        <dbReference type="ARBA" id="ARBA00022679"/>
    </source>
</evidence>
<keyword evidence="11 12" id="KW-0472">Membrane</keyword>
<keyword evidence="4" id="KW-0808">Transferase</keyword>
<proteinExistence type="predicted"/>
<dbReference type="RefSeq" id="WP_031574108.1">
    <property type="nucleotide sequence ID" value="NZ_FNDZ01000001.1"/>
</dbReference>
<dbReference type="SUPFAM" id="SSF158472">
    <property type="entry name" value="HAMP domain-like"/>
    <property type="match status" value="1"/>
</dbReference>
<evidence type="ECO:0000256" key="6">
    <source>
        <dbReference type="ARBA" id="ARBA00022741"/>
    </source>
</evidence>
<keyword evidence="8" id="KW-0067">ATP-binding</keyword>
<name>A0A1G8HUD3_9CLOT</name>
<dbReference type="InterPro" id="IPR050640">
    <property type="entry name" value="Bact_2-comp_sensor_kinase"/>
</dbReference>
<evidence type="ECO:0000256" key="1">
    <source>
        <dbReference type="ARBA" id="ARBA00004651"/>
    </source>
</evidence>
<evidence type="ECO:0000256" key="7">
    <source>
        <dbReference type="ARBA" id="ARBA00022777"/>
    </source>
</evidence>
<dbReference type="InterPro" id="IPR003660">
    <property type="entry name" value="HAMP_dom"/>
</dbReference>
<keyword evidence="6" id="KW-0547">Nucleotide-binding</keyword>
<dbReference type="InterPro" id="IPR003594">
    <property type="entry name" value="HATPase_dom"/>
</dbReference>
<keyword evidence="10" id="KW-0902">Two-component regulatory system</keyword>
<evidence type="ECO:0000313" key="14">
    <source>
        <dbReference type="EMBL" id="SDI10152.1"/>
    </source>
</evidence>
<organism evidence="14 15">
    <name type="scientific">Proteiniclasticum ruminis</name>
    <dbReference type="NCBI Taxonomy" id="398199"/>
    <lineage>
        <taxon>Bacteria</taxon>
        <taxon>Bacillati</taxon>
        <taxon>Bacillota</taxon>
        <taxon>Clostridia</taxon>
        <taxon>Eubacteriales</taxon>
        <taxon>Clostridiaceae</taxon>
        <taxon>Proteiniclasticum</taxon>
    </lineage>
</organism>
<dbReference type="AlphaFoldDB" id="A0A1G8HUD3"/>
<evidence type="ECO:0000256" key="8">
    <source>
        <dbReference type="ARBA" id="ARBA00022840"/>
    </source>
</evidence>
<dbReference type="InterPro" id="IPR010559">
    <property type="entry name" value="Sig_transdc_His_kin_internal"/>
</dbReference>
<dbReference type="Pfam" id="PF06580">
    <property type="entry name" value="His_kinase"/>
    <property type="match status" value="1"/>
</dbReference>
<keyword evidence="2" id="KW-1003">Cell membrane</keyword>
<accession>A0A1G8HUD3</accession>
<evidence type="ECO:0000256" key="3">
    <source>
        <dbReference type="ARBA" id="ARBA00022553"/>
    </source>
</evidence>
<evidence type="ECO:0000256" key="9">
    <source>
        <dbReference type="ARBA" id="ARBA00022989"/>
    </source>
</evidence>
<dbReference type="PANTHER" id="PTHR34220">
    <property type="entry name" value="SENSOR HISTIDINE KINASE YPDA"/>
    <property type="match status" value="1"/>
</dbReference>
<dbReference type="CDD" id="cd06225">
    <property type="entry name" value="HAMP"/>
    <property type="match status" value="1"/>
</dbReference>
<evidence type="ECO:0000256" key="11">
    <source>
        <dbReference type="ARBA" id="ARBA00023136"/>
    </source>
</evidence>
<feature type="transmembrane region" description="Helical" evidence="12">
    <location>
        <begin position="20"/>
        <end position="40"/>
    </location>
</feature>
<dbReference type="Pfam" id="PF02518">
    <property type="entry name" value="HATPase_c"/>
    <property type="match status" value="1"/>
</dbReference>
<evidence type="ECO:0000256" key="2">
    <source>
        <dbReference type="ARBA" id="ARBA00022475"/>
    </source>
</evidence>
<keyword evidence="3" id="KW-0597">Phosphoprotein</keyword>
<dbReference type="GO" id="GO:0005524">
    <property type="term" value="F:ATP binding"/>
    <property type="evidence" value="ECO:0007669"/>
    <property type="project" value="UniProtKB-KW"/>
</dbReference>
<sequence length="573" mass="66418">MKKRTHSYFKDDIRRMLLLYAFLPAMVLTFLLLFMFFFYWNMELRNTVEAENNLMAEKFQEASLNYSDFMEELSQDEEVFSGELSSSQRAEIYDRFYSVSNDMKINGDLYLFLNEKEPILLGRKNLPYYLGGQSYGNWGIFNMMKARKETLSVRVMEESEGNMQLVFGRQVLKEGIPVGYIVIVMDGRQFRVLLSEQSSQTVVTDAMGRAYITNNYTFLDNLNRMTLELTPEERILETQKDGYYLRGTEILNGELRIYSMRNINSQMSFFFTLGGVLLLVFGLIILLVLYSTKKMAASKTEDLYKIIDAFKGAQEGDFTVKTEIRSHDEFQTIGDSFNEMLEKLKVQIERNKEMTERLSATQLRQLRSQFNPHFLYNTLDNIRFMVHFKPEDASNMILSLSNLLRYSLDNQREEVPLSLDMEYTENYLKIMKFRYGDRLSYAVNMEELAKEVPIPKLLIQPMIENAIKYGYVGKDHLHVSISAYVREKEMVLVCEDNGAGMKKETEEEILQLLSKDAESSSHLGLFNIHRRLKLRYGDEAGIEIISSEGAGTRVEVSVPLLKEIESMKGAEAG</sequence>
<evidence type="ECO:0000256" key="5">
    <source>
        <dbReference type="ARBA" id="ARBA00022692"/>
    </source>
</evidence>
<dbReference type="SMART" id="SM00304">
    <property type="entry name" value="HAMP"/>
    <property type="match status" value="1"/>
</dbReference>
<evidence type="ECO:0000259" key="13">
    <source>
        <dbReference type="PROSITE" id="PS50885"/>
    </source>
</evidence>
<keyword evidence="7 14" id="KW-0418">Kinase</keyword>
<dbReference type="InterPro" id="IPR036890">
    <property type="entry name" value="HATPase_C_sf"/>
</dbReference>
<reference evidence="14 15" key="1">
    <citation type="submission" date="2016-10" db="EMBL/GenBank/DDBJ databases">
        <authorList>
            <person name="de Groot N.N."/>
        </authorList>
    </citation>
    <scope>NUCLEOTIDE SEQUENCE [LARGE SCALE GENOMIC DNA]</scope>
    <source>
        <strain evidence="14 15">CGMCC 1.5058</strain>
    </source>
</reference>
<dbReference type="PANTHER" id="PTHR34220:SF11">
    <property type="entry name" value="SENSOR PROTEIN KINASE HPTS"/>
    <property type="match status" value="1"/>
</dbReference>
<feature type="transmembrane region" description="Helical" evidence="12">
    <location>
        <begin position="269"/>
        <end position="290"/>
    </location>
</feature>
<dbReference type="PROSITE" id="PS50885">
    <property type="entry name" value="HAMP"/>
    <property type="match status" value="1"/>
</dbReference>
<protein>
    <submittedName>
        <fullName evidence="14">Two-component system, sensor histidine kinase YesM</fullName>
    </submittedName>
</protein>
<dbReference type="EMBL" id="FNDZ01000001">
    <property type="protein sequence ID" value="SDI10152.1"/>
    <property type="molecule type" value="Genomic_DNA"/>
</dbReference>
<keyword evidence="5 12" id="KW-0812">Transmembrane</keyword>
<dbReference type="SUPFAM" id="SSF55874">
    <property type="entry name" value="ATPase domain of HSP90 chaperone/DNA topoisomerase II/histidine kinase"/>
    <property type="match status" value="1"/>
</dbReference>
<feature type="domain" description="HAMP" evidence="13">
    <location>
        <begin position="303"/>
        <end position="349"/>
    </location>
</feature>
<dbReference type="Gene3D" id="6.10.340.10">
    <property type="match status" value="1"/>
</dbReference>
<dbReference type="Gene3D" id="3.30.565.10">
    <property type="entry name" value="Histidine kinase-like ATPase, C-terminal domain"/>
    <property type="match status" value="1"/>
</dbReference>
<keyword evidence="9 12" id="KW-1133">Transmembrane helix</keyword>
<dbReference type="GO" id="GO:0005886">
    <property type="term" value="C:plasma membrane"/>
    <property type="evidence" value="ECO:0007669"/>
    <property type="project" value="UniProtKB-SubCell"/>
</dbReference>
<evidence type="ECO:0000256" key="12">
    <source>
        <dbReference type="SAM" id="Phobius"/>
    </source>
</evidence>